<dbReference type="KEGG" id="trz:GWP43_08515"/>
<protein>
    <submittedName>
        <fullName evidence="1">Type II toxin-antitoxin system RelE/ParE family toxin</fullName>
    </submittedName>
</protein>
<accession>A0A6P1Y2I6</accession>
<dbReference type="AlphaFoldDB" id="A0A6P1Y2I6"/>
<sequence length="96" mass="11316">MIEIRKTEVFEKWLRKIKDSKTRSIINMHITRLSQEYNCDCKPIGKGLSELRIHYGKGFRVYYKTKNSQIIILLCAGDKSTQEQDIQMAYKIAMEV</sequence>
<dbReference type="Pfam" id="PF05973">
    <property type="entry name" value="Gp49"/>
    <property type="match status" value="1"/>
</dbReference>
<dbReference type="RefSeq" id="WP_162663800.1">
    <property type="nucleotide sequence ID" value="NZ_CP048020.1"/>
</dbReference>
<proteinExistence type="predicted"/>
<evidence type="ECO:0000313" key="2">
    <source>
        <dbReference type="Proteomes" id="UP000464374"/>
    </source>
</evidence>
<dbReference type="Gene3D" id="3.30.2310.20">
    <property type="entry name" value="RelE-like"/>
    <property type="match status" value="1"/>
</dbReference>
<dbReference type="PANTHER" id="PTHR41791:SF1">
    <property type="entry name" value="SSL7039 PROTEIN"/>
    <property type="match status" value="1"/>
</dbReference>
<reference evidence="1 2" key="1">
    <citation type="submission" date="2020-01" db="EMBL/GenBank/DDBJ databases">
        <title>Complete genome sequence of a human oral phylogroup 1 Treponema sp. strain ATCC 700766, originally isolated from periodontitis dental plaque.</title>
        <authorList>
            <person name="Chan Y."/>
            <person name="Huo Y.-B."/>
            <person name="Yu X.-L."/>
            <person name="Zeng H."/>
            <person name="Leung W.-K."/>
            <person name="Watt R.M."/>
        </authorList>
    </citation>
    <scope>NUCLEOTIDE SEQUENCE [LARGE SCALE GENOMIC DNA]</scope>
    <source>
        <strain evidence="1 2">OMZ 804</strain>
    </source>
</reference>
<dbReference type="PANTHER" id="PTHR41791">
    <property type="entry name" value="SSL7039 PROTEIN"/>
    <property type="match status" value="1"/>
</dbReference>
<dbReference type="InterPro" id="IPR014056">
    <property type="entry name" value="TypeIITA-like_toxin_pred"/>
</dbReference>
<dbReference type="NCBIfam" id="TIGR02683">
    <property type="entry name" value="upstrm_HI1419"/>
    <property type="match status" value="1"/>
</dbReference>
<dbReference type="InterPro" id="IPR009241">
    <property type="entry name" value="HigB-like"/>
</dbReference>
<gene>
    <name evidence="1" type="ORF">GWP43_08515</name>
</gene>
<name>A0A6P1Y2I6_9SPIR</name>
<dbReference type="Proteomes" id="UP000464374">
    <property type="component" value="Chromosome"/>
</dbReference>
<dbReference type="InterPro" id="IPR035093">
    <property type="entry name" value="RelE/ParE_toxin_dom_sf"/>
</dbReference>
<dbReference type="EMBL" id="CP048020">
    <property type="protein sequence ID" value="QHX43480.1"/>
    <property type="molecule type" value="Genomic_DNA"/>
</dbReference>
<dbReference type="PIRSF" id="PIRSF028744">
    <property type="entry name" value="Addict_mod_HI1419"/>
    <property type="match status" value="1"/>
</dbReference>
<organism evidence="1 2">
    <name type="scientific">Treponema vincentii</name>
    <dbReference type="NCBI Taxonomy" id="69710"/>
    <lineage>
        <taxon>Bacteria</taxon>
        <taxon>Pseudomonadati</taxon>
        <taxon>Spirochaetota</taxon>
        <taxon>Spirochaetia</taxon>
        <taxon>Spirochaetales</taxon>
        <taxon>Treponemataceae</taxon>
        <taxon>Treponema</taxon>
    </lineage>
</organism>
<evidence type="ECO:0000313" key="1">
    <source>
        <dbReference type="EMBL" id="QHX43480.1"/>
    </source>
</evidence>